<evidence type="ECO:0000256" key="1">
    <source>
        <dbReference type="SAM" id="MobiDB-lite"/>
    </source>
</evidence>
<protein>
    <submittedName>
        <fullName evidence="2">Uncharacterized protein</fullName>
    </submittedName>
</protein>
<sequence length="622" mass="71570">MSTSPGSVKKRKASDMADTESDPHRRLENPASPKTKSIMDHLPSELVNQILDHLIPILPEIGEPAPEAYDKLVREDPWYDYTRRRSALRNLCLVSHSFADLARPYLYHTIAITSEEVLVLLFRTITETPKYCGWTRSLSCHITLTNRRVVRKTKRCLNKLLPTWREGKGLAFVTGYLESLQMRLASTNPEDYYEMPQGIFGMTISALPSLETLLLQLPAIEDDRDYFELLSCLRITMSYFDTAEGEKCRRYLDILPEDIKTMIPDRVENKALTPFQHLTTLLLQGDPSVEDPTTLDGEDDLDGDPPEVFGVQIRHYHPMFELLPALTTLEVSTDDGLFTFLENEEDLTDIIAITRPTSSPLSHTKHVYLHSSVADPRNIGRLLRHAPDLETLYMLPRRVDSFHRIPPQDATQADHDCLDQALEKYGNKLKHLDLNWFDCQGSEASIGVGGRLSTLPQLKEVEKLCLQLVMLYGDLPAGETMMQQRPVVDLLPPNLVELTLEDWWWEGLDDFDTFYRWSDEQKEKHYAEKKEYRETVLDMFKALASVAGRNAKPGRHDENKMHRLKRVRFFIKTLPTWIPVEDKGNPCVEEMFKNVGELFEKAGVEFVFEVDQPLEMEEEMMQ</sequence>
<dbReference type="Proteomes" id="UP000433876">
    <property type="component" value="Unassembled WGS sequence"/>
</dbReference>
<accession>A0A8S8ZFU6</accession>
<evidence type="ECO:0000313" key="3">
    <source>
        <dbReference type="Proteomes" id="UP000433876"/>
    </source>
</evidence>
<comment type="caution">
    <text evidence="2">The sequence shown here is derived from an EMBL/GenBank/DDBJ whole genome shotgun (WGS) entry which is preliminary data.</text>
</comment>
<feature type="region of interest" description="Disordered" evidence="1">
    <location>
        <begin position="1"/>
        <end position="38"/>
    </location>
</feature>
<dbReference type="OMA" id="NIETIRC"/>
<dbReference type="EMBL" id="NMPR01000284">
    <property type="protein sequence ID" value="KAA8623972.1"/>
    <property type="molecule type" value="Genomic_DNA"/>
</dbReference>
<organism evidence="2 3">
    <name type="scientific">Sordaria macrospora</name>
    <dbReference type="NCBI Taxonomy" id="5147"/>
    <lineage>
        <taxon>Eukaryota</taxon>
        <taxon>Fungi</taxon>
        <taxon>Dikarya</taxon>
        <taxon>Ascomycota</taxon>
        <taxon>Pezizomycotina</taxon>
        <taxon>Sordariomycetes</taxon>
        <taxon>Sordariomycetidae</taxon>
        <taxon>Sordariales</taxon>
        <taxon>Sordariaceae</taxon>
        <taxon>Sordaria</taxon>
    </lineage>
</organism>
<evidence type="ECO:0000313" key="2">
    <source>
        <dbReference type="EMBL" id="KAA8623972.1"/>
    </source>
</evidence>
<gene>
    <name evidence="2" type="ORF">SMACR_00065</name>
</gene>
<reference evidence="2 3" key="1">
    <citation type="submission" date="2017-07" db="EMBL/GenBank/DDBJ databases">
        <title>Genome sequence of the Sordaria macrospora wild type strain R19027.</title>
        <authorList>
            <person name="Nowrousian M."/>
            <person name="Teichert I."/>
            <person name="Kueck U."/>
        </authorList>
    </citation>
    <scope>NUCLEOTIDE SEQUENCE [LARGE SCALE GENOMIC DNA]</scope>
    <source>
        <strain evidence="2 3">R19027</strain>
        <tissue evidence="2">Mycelium</tissue>
    </source>
</reference>
<name>A0A8S8ZFU6_SORMA</name>
<dbReference type="VEuPathDB" id="FungiDB:SMAC_00065"/>
<proteinExistence type="predicted"/>
<dbReference type="AlphaFoldDB" id="A0A8S8ZFU6"/>